<accession>A0A0F9PK05</accession>
<proteinExistence type="predicted"/>
<gene>
    <name evidence="1" type="ORF">LCGC14_1128720</name>
</gene>
<protein>
    <submittedName>
        <fullName evidence="1">Uncharacterized protein</fullName>
    </submittedName>
</protein>
<evidence type="ECO:0000313" key="1">
    <source>
        <dbReference type="EMBL" id="KKN01346.1"/>
    </source>
</evidence>
<reference evidence="1" key="1">
    <citation type="journal article" date="2015" name="Nature">
        <title>Complex archaea that bridge the gap between prokaryotes and eukaryotes.</title>
        <authorList>
            <person name="Spang A."/>
            <person name="Saw J.H."/>
            <person name="Jorgensen S.L."/>
            <person name="Zaremba-Niedzwiedzka K."/>
            <person name="Martijn J."/>
            <person name="Lind A.E."/>
            <person name="van Eijk R."/>
            <person name="Schleper C."/>
            <person name="Guy L."/>
            <person name="Ettema T.J."/>
        </authorList>
    </citation>
    <scope>NUCLEOTIDE SEQUENCE</scope>
</reference>
<dbReference type="EMBL" id="LAZR01005272">
    <property type="protein sequence ID" value="KKN01346.1"/>
    <property type="molecule type" value="Genomic_DNA"/>
</dbReference>
<comment type="caution">
    <text evidence="1">The sequence shown here is derived from an EMBL/GenBank/DDBJ whole genome shotgun (WGS) entry which is preliminary data.</text>
</comment>
<name>A0A0F9PK05_9ZZZZ</name>
<sequence>MKAYVELQEKVDGKWRRIPSSGNLYWADGLEEIRKLAMDYASRIETNNPNPIRPHIPE</sequence>
<organism evidence="1">
    <name type="scientific">marine sediment metagenome</name>
    <dbReference type="NCBI Taxonomy" id="412755"/>
    <lineage>
        <taxon>unclassified sequences</taxon>
        <taxon>metagenomes</taxon>
        <taxon>ecological metagenomes</taxon>
    </lineage>
</organism>
<dbReference type="AlphaFoldDB" id="A0A0F9PK05"/>